<accession>A0ABW3RJH6</accession>
<proteinExistence type="predicted"/>
<feature type="transmembrane region" description="Helical" evidence="1">
    <location>
        <begin position="80"/>
        <end position="99"/>
    </location>
</feature>
<gene>
    <name evidence="2" type="ORF">ACFQ2C_07040</name>
</gene>
<evidence type="ECO:0000256" key="1">
    <source>
        <dbReference type="SAM" id="Phobius"/>
    </source>
</evidence>
<keyword evidence="1" id="KW-0812">Transmembrane</keyword>
<protein>
    <submittedName>
        <fullName evidence="2">Uncharacterized protein</fullName>
    </submittedName>
</protein>
<evidence type="ECO:0000313" key="3">
    <source>
        <dbReference type="Proteomes" id="UP001597205"/>
    </source>
</evidence>
<evidence type="ECO:0000313" key="2">
    <source>
        <dbReference type="EMBL" id="MFD1165354.1"/>
    </source>
</evidence>
<organism evidence="2 3">
    <name type="scientific">Sphingobacterium daejeonense</name>
    <dbReference type="NCBI Taxonomy" id="371142"/>
    <lineage>
        <taxon>Bacteria</taxon>
        <taxon>Pseudomonadati</taxon>
        <taxon>Bacteroidota</taxon>
        <taxon>Sphingobacteriia</taxon>
        <taxon>Sphingobacteriales</taxon>
        <taxon>Sphingobacteriaceae</taxon>
        <taxon>Sphingobacterium</taxon>
    </lineage>
</organism>
<name>A0ABW3RJH6_9SPHI</name>
<reference evidence="3" key="1">
    <citation type="journal article" date="2019" name="Int. J. Syst. Evol. Microbiol.">
        <title>The Global Catalogue of Microorganisms (GCM) 10K type strain sequencing project: providing services to taxonomists for standard genome sequencing and annotation.</title>
        <authorList>
            <consortium name="The Broad Institute Genomics Platform"/>
            <consortium name="The Broad Institute Genome Sequencing Center for Infectious Disease"/>
            <person name="Wu L."/>
            <person name="Ma J."/>
        </authorList>
    </citation>
    <scope>NUCLEOTIDE SEQUENCE [LARGE SCALE GENOMIC DNA]</scope>
    <source>
        <strain evidence="3">CCUG 52468</strain>
    </source>
</reference>
<sequence>MSSDAKLMSAIIMFIFPTIEFGGHFLLRYMQGKYKHLQLTPFQQRMFKSGHSHAGVFTIIALICQLLIDHAGYAESMSWFLRIGFIASAVIISAGFFFGAMGPGRTNTNKWASLIIVAIFLVTTCMISLGIGLLANR</sequence>
<keyword evidence="1" id="KW-0472">Membrane</keyword>
<comment type="caution">
    <text evidence="2">The sequence shown here is derived from an EMBL/GenBank/DDBJ whole genome shotgun (WGS) entry which is preliminary data.</text>
</comment>
<keyword evidence="1" id="KW-1133">Transmembrane helix</keyword>
<feature type="transmembrane region" description="Helical" evidence="1">
    <location>
        <begin position="50"/>
        <end position="68"/>
    </location>
</feature>
<feature type="transmembrane region" description="Helical" evidence="1">
    <location>
        <begin position="7"/>
        <end position="30"/>
    </location>
</feature>
<dbReference type="EMBL" id="JBHTKY010000007">
    <property type="protein sequence ID" value="MFD1165354.1"/>
    <property type="molecule type" value="Genomic_DNA"/>
</dbReference>
<dbReference type="Proteomes" id="UP001597205">
    <property type="component" value="Unassembled WGS sequence"/>
</dbReference>
<dbReference type="RefSeq" id="WP_380895306.1">
    <property type="nucleotide sequence ID" value="NZ_JBHTKY010000007.1"/>
</dbReference>
<keyword evidence="3" id="KW-1185">Reference proteome</keyword>
<feature type="transmembrane region" description="Helical" evidence="1">
    <location>
        <begin position="111"/>
        <end position="135"/>
    </location>
</feature>